<dbReference type="PANTHER" id="PTHR31299">
    <property type="entry name" value="ESTERASE, PUTATIVE (AFU_ORTHOLOGUE AFUA_1G05850)-RELATED"/>
    <property type="match status" value="1"/>
</dbReference>
<evidence type="ECO:0000313" key="2">
    <source>
        <dbReference type="EMBL" id="RTQ48166.1"/>
    </source>
</evidence>
<dbReference type="Gene3D" id="2.60.120.260">
    <property type="entry name" value="Galactose-binding domain-like"/>
    <property type="match status" value="2"/>
</dbReference>
<organism evidence="2 3">
    <name type="scientific">Hymenobacter gummosus</name>
    <dbReference type="NCBI Taxonomy" id="1776032"/>
    <lineage>
        <taxon>Bacteria</taxon>
        <taxon>Pseudomonadati</taxon>
        <taxon>Bacteroidota</taxon>
        <taxon>Cytophagia</taxon>
        <taxon>Cytophagales</taxon>
        <taxon>Hymenobacteraceae</taxon>
        <taxon>Hymenobacter</taxon>
    </lineage>
</organism>
<proteinExistence type="predicted"/>
<name>A0A3S0H3N9_9BACT</name>
<evidence type="ECO:0000313" key="3">
    <source>
        <dbReference type="Proteomes" id="UP000282184"/>
    </source>
</evidence>
<dbReference type="GO" id="GO:0046677">
    <property type="term" value="P:response to antibiotic"/>
    <property type="evidence" value="ECO:0007669"/>
    <property type="project" value="InterPro"/>
</dbReference>
<dbReference type="Gene3D" id="3.30.1870.10">
    <property type="entry name" value="EreA-like, domain 2"/>
    <property type="match status" value="1"/>
</dbReference>
<keyword evidence="3" id="KW-1185">Reference proteome</keyword>
<dbReference type="PANTHER" id="PTHR31299:SF0">
    <property type="entry name" value="ESTERASE, PUTATIVE (AFU_ORTHOLOGUE AFUA_1G05850)-RELATED"/>
    <property type="match status" value="1"/>
</dbReference>
<feature type="signal peptide" evidence="1">
    <location>
        <begin position="1"/>
        <end position="21"/>
    </location>
</feature>
<gene>
    <name evidence="2" type="ORF">EJV47_17190</name>
</gene>
<reference evidence="2 3" key="1">
    <citation type="submission" date="2018-12" db="EMBL/GenBank/DDBJ databases">
        <title>Hymenobacter gummosus sp. nov., isolated from a spring.</title>
        <authorList>
            <person name="Nie L."/>
        </authorList>
    </citation>
    <scope>NUCLEOTIDE SEQUENCE [LARGE SCALE GENOMIC DNA]</scope>
    <source>
        <strain evidence="2 3">KCTC 52166</strain>
    </source>
</reference>
<dbReference type="CDD" id="cd14728">
    <property type="entry name" value="Ere-like"/>
    <property type="match status" value="1"/>
</dbReference>
<dbReference type="InterPro" id="IPR052036">
    <property type="entry name" value="Hydrolase/PRTase-associated"/>
</dbReference>
<comment type="caution">
    <text evidence="2">The sequence shown here is derived from an EMBL/GenBank/DDBJ whole genome shotgun (WGS) entry which is preliminary data.</text>
</comment>
<keyword evidence="1" id="KW-0732">Signal</keyword>
<protein>
    <submittedName>
        <fullName evidence="2">Erythromycin esterase family protein</fullName>
    </submittedName>
</protein>
<dbReference type="OrthoDB" id="9810066at2"/>
<dbReference type="RefSeq" id="WP_126694407.1">
    <property type="nucleotide sequence ID" value="NZ_RXOF01000010.1"/>
</dbReference>
<dbReference type="Gene3D" id="3.40.1660.10">
    <property type="entry name" value="EreA-like (biosynthetic domain)"/>
    <property type="match status" value="1"/>
</dbReference>
<dbReference type="Pfam" id="PF05139">
    <property type="entry name" value="Erythro_esteras"/>
    <property type="match status" value="1"/>
</dbReference>
<accession>A0A3S0H3N9</accession>
<sequence>MRYPLLLLALLLAGLKAPAQAIQNLDFEPEVNRRQPLLLLGRRQHPDDLLIRLDTTSRAQHGRGSLLIDASRAEEPEATFISAAVPVTDSLRGQIVTFTAWIRTEDFRGRVWLDANSGAGNASLSSANTRNDSVAATPTADWQQLRLQLPVSRGAESVWLAVHVNGRGRVWLDNYQLHRRGQPWVQVPLPGTEALLLPPGTPLPDWDFERRGPAEVRGPQAWPRRWLLDSAVVQHGRRSLRVPAAAPGAAPVYLGVAPLDSLQDKTLTIRGYVRYETATGAPARLQYRLLSNSDRRVFPYDRFKWPGELTTAALPAPTSPPSWQPFELKVPVWSKFNHSELPLLLQPGASAVWLDHVELLVDGRAFAPTAAPTPGLPTAAELAWLRKAAVPLRTTAPDGGDQKDLAAFGQLVGTSHVIGLGEATLGSHEQMQLKHRLFRYLVEQKGVRLLALEADLGPCLALNDYLQTGQGDPKALVAELPAWDTAEMLALVQWMRSYNQRATGPKLQLMGLDMEEAPAGLGYLRPHLPPGPNYRTDKLAELQARLRELEAANVRLHLLRQPDAPTPLLTDVRRLLAELRAAYDLPAKLSSRYQPFPGEAVLLPQLLRVAEQYSLYNTLAASLRPSYRAACLAENLQWARTQASGGKVVVWSHNETLSTYNRDDETLGMQLRRQYGADFLAVGLAFHEGTFRALRAEEPPAFVTATAAPSAVGSYENYFRAAALPAALLDIRTPELMPGTQWLFENLQFREGTLKAYAQPFDRHSLRREFDALLYLPKSTPAQAAR</sequence>
<evidence type="ECO:0000256" key="1">
    <source>
        <dbReference type="SAM" id="SignalP"/>
    </source>
</evidence>
<dbReference type="Gene3D" id="1.20.1440.30">
    <property type="entry name" value="Biosynthetic Protein domain"/>
    <property type="match status" value="1"/>
</dbReference>
<dbReference type="SUPFAM" id="SSF159501">
    <property type="entry name" value="EreA/ChaN-like"/>
    <property type="match status" value="1"/>
</dbReference>
<dbReference type="Proteomes" id="UP000282184">
    <property type="component" value="Unassembled WGS sequence"/>
</dbReference>
<dbReference type="EMBL" id="RXOF01000010">
    <property type="protein sequence ID" value="RTQ48166.1"/>
    <property type="molecule type" value="Genomic_DNA"/>
</dbReference>
<feature type="chain" id="PRO_5018549209" evidence="1">
    <location>
        <begin position="22"/>
        <end position="786"/>
    </location>
</feature>
<dbReference type="AlphaFoldDB" id="A0A3S0H3N9"/>
<dbReference type="InterPro" id="IPR007815">
    <property type="entry name" value="Emycin_Estase"/>
</dbReference>